<dbReference type="SMART" id="SM00212">
    <property type="entry name" value="UBCc"/>
    <property type="match status" value="1"/>
</dbReference>
<dbReference type="STRING" id="2903.R1BQR5"/>
<dbReference type="KEGG" id="ehx:EMIHUDRAFT_464866"/>
<accession>A0A0D3IME3</accession>
<dbReference type="SUPFAM" id="SSF54495">
    <property type="entry name" value="UBC-like"/>
    <property type="match status" value="1"/>
</dbReference>
<dbReference type="InterPro" id="IPR050113">
    <property type="entry name" value="Ub_conjugating_enzyme"/>
</dbReference>
<dbReference type="AlphaFoldDB" id="A0A0D3IME3"/>
<dbReference type="PANTHER" id="PTHR24067">
    <property type="entry name" value="UBIQUITIN-CONJUGATING ENZYME E2"/>
    <property type="match status" value="1"/>
</dbReference>
<feature type="transmembrane region" description="Helical" evidence="1">
    <location>
        <begin position="164"/>
        <end position="187"/>
    </location>
</feature>
<reference evidence="4" key="1">
    <citation type="journal article" date="2013" name="Nature">
        <title>Pan genome of the phytoplankton Emiliania underpins its global distribution.</title>
        <authorList>
            <person name="Read B.A."/>
            <person name="Kegel J."/>
            <person name="Klute M.J."/>
            <person name="Kuo A."/>
            <person name="Lefebvre S.C."/>
            <person name="Maumus F."/>
            <person name="Mayer C."/>
            <person name="Miller J."/>
            <person name="Monier A."/>
            <person name="Salamov A."/>
            <person name="Young J."/>
            <person name="Aguilar M."/>
            <person name="Claverie J.M."/>
            <person name="Frickenhaus S."/>
            <person name="Gonzalez K."/>
            <person name="Herman E.K."/>
            <person name="Lin Y.C."/>
            <person name="Napier J."/>
            <person name="Ogata H."/>
            <person name="Sarno A.F."/>
            <person name="Shmutz J."/>
            <person name="Schroeder D."/>
            <person name="de Vargas C."/>
            <person name="Verret F."/>
            <person name="von Dassow P."/>
            <person name="Valentin K."/>
            <person name="Van de Peer Y."/>
            <person name="Wheeler G."/>
            <person name="Dacks J.B."/>
            <person name="Delwiche C.F."/>
            <person name="Dyhrman S.T."/>
            <person name="Glockner G."/>
            <person name="John U."/>
            <person name="Richards T."/>
            <person name="Worden A.Z."/>
            <person name="Zhang X."/>
            <person name="Grigoriev I.V."/>
            <person name="Allen A.E."/>
            <person name="Bidle K."/>
            <person name="Borodovsky M."/>
            <person name="Bowler C."/>
            <person name="Brownlee C."/>
            <person name="Cock J.M."/>
            <person name="Elias M."/>
            <person name="Gladyshev V.N."/>
            <person name="Groth M."/>
            <person name="Guda C."/>
            <person name="Hadaegh A."/>
            <person name="Iglesias-Rodriguez M.D."/>
            <person name="Jenkins J."/>
            <person name="Jones B.M."/>
            <person name="Lawson T."/>
            <person name="Leese F."/>
            <person name="Lindquist E."/>
            <person name="Lobanov A."/>
            <person name="Lomsadze A."/>
            <person name="Malik S.B."/>
            <person name="Marsh M.E."/>
            <person name="Mackinder L."/>
            <person name="Mock T."/>
            <person name="Mueller-Roeber B."/>
            <person name="Pagarete A."/>
            <person name="Parker M."/>
            <person name="Probert I."/>
            <person name="Quesneville H."/>
            <person name="Raines C."/>
            <person name="Rensing S.A."/>
            <person name="Riano-Pachon D.M."/>
            <person name="Richier S."/>
            <person name="Rokitta S."/>
            <person name="Shiraiwa Y."/>
            <person name="Soanes D.M."/>
            <person name="van der Giezen M."/>
            <person name="Wahlund T.M."/>
            <person name="Williams B."/>
            <person name="Wilson W."/>
            <person name="Wolfe G."/>
            <person name="Wurch L.L."/>
        </authorList>
    </citation>
    <scope>NUCLEOTIDE SEQUENCE</scope>
</reference>
<evidence type="ECO:0000256" key="1">
    <source>
        <dbReference type="SAM" id="Phobius"/>
    </source>
</evidence>
<dbReference type="PROSITE" id="PS50127">
    <property type="entry name" value="UBC_2"/>
    <property type="match status" value="1"/>
</dbReference>
<dbReference type="Gene3D" id="3.10.110.10">
    <property type="entry name" value="Ubiquitin Conjugating Enzyme"/>
    <property type="match status" value="1"/>
</dbReference>
<keyword evidence="1" id="KW-0472">Membrane</keyword>
<dbReference type="CDD" id="cd23798">
    <property type="entry name" value="UBCc_UBE2I"/>
    <property type="match status" value="1"/>
</dbReference>
<name>A0A0D3IME3_EMIH1</name>
<dbReference type="GeneID" id="17258498"/>
<evidence type="ECO:0000313" key="3">
    <source>
        <dbReference type="EnsemblProtists" id="EOD12428"/>
    </source>
</evidence>
<keyword evidence="1" id="KW-0812">Transmembrane</keyword>
<dbReference type="EnsemblProtists" id="EOD12428">
    <property type="protein sequence ID" value="EOD12428"/>
    <property type="gene ID" value="EMIHUDRAFT_464866"/>
</dbReference>
<evidence type="ECO:0000259" key="2">
    <source>
        <dbReference type="PROSITE" id="PS50127"/>
    </source>
</evidence>
<dbReference type="HOGENOM" id="CLU_889760_0_0_1"/>
<dbReference type="RefSeq" id="XP_005764857.1">
    <property type="nucleotide sequence ID" value="XM_005764800.1"/>
</dbReference>
<reference evidence="3" key="2">
    <citation type="submission" date="2024-10" db="UniProtKB">
        <authorList>
            <consortium name="EnsemblProtists"/>
        </authorList>
    </citation>
    <scope>IDENTIFICATION</scope>
</reference>
<dbReference type="InterPro" id="IPR000608">
    <property type="entry name" value="UBC"/>
</dbReference>
<dbReference type="PaxDb" id="2903-EOD12428"/>
<protein>
    <recommendedName>
        <fullName evidence="2">UBC core domain-containing protein</fullName>
    </recommendedName>
</protein>
<dbReference type="eggNOG" id="KOG0424">
    <property type="taxonomic scope" value="Eukaryota"/>
</dbReference>
<evidence type="ECO:0000313" key="4">
    <source>
        <dbReference type="Proteomes" id="UP000013827"/>
    </source>
</evidence>
<dbReference type="InterPro" id="IPR016135">
    <property type="entry name" value="UBQ-conjugating_enzyme/RWD"/>
</dbReference>
<keyword evidence="1" id="KW-1133">Transmembrane helix</keyword>
<feature type="domain" description="UBC core" evidence="2">
    <location>
        <begin position="4"/>
        <end position="167"/>
    </location>
</feature>
<dbReference type="Pfam" id="PF00179">
    <property type="entry name" value="UQ_con"/>
    <property type="match status" value="1"/>
</dbReference>
<keyword evidence="4" id="KW-1185">Reference proteome</keyword>
<dbReference type="Proteomes" id="UP000013827">
    <property type="component" value="Unassembled WGS sequence"/>
</dbReference>
<sequence>MSGLANSRLKEERRNFRKSRPFGFVAKPATLPDGSQDLMRWECVVPGKEGTLFEGGVFAMTMVFDSDYPQSPPKCSFDLIDGKPLCHPNVYPSGKICLSIINPQGSDGGTWTPSTQIKVILLAIQTLLDEKEVNPLSPAQTDAYQLFTKDRVAWRKRVREQGGASGMSSLLGLLGSAAFALVAVYLASLVTVCHGPCGNKKDDVLYEMRSAACCSPSVQDCGNFLPGQGSTWLHGICKPTAPDFCNLLKPKSFFNGCSAAGTVQDAVDNAVDNFFGR</sequence>
<organism evidence="3 4">
    <name type="scientific">Emiliania huxleyi (strain CCMP1516)</name>
    <dbReference type="NCBI Taxonomy" id="280463"/>
    <lineage>
        <taxon>Eukaryota</taxon>
        <taxon>Haptista</taxon>
        <taxon>Haptophyta</taxon>
        <taxon>Prymnesiophyceae</taxon>
        <taxon>Isochrysidales</taxon>
        <taxon>Noelaerhabdaceae</taxon>
        <taxon>Emiliania</taxon>
    </lineage>
</organism>
<proteinExistence type="predicted"/>